<dbReference type="KEGG" id="acr:Acry_2525"/>
<gene>
    <name evidence="2" type="ordered locus">Acry_2525</name>
</gene>
<proteinExistence type="predicted"/>
<accession>A5G1I4</accession>
<dbReference type="eggNOG" id="ENOG502ZJ8N">
    <property type="taxonomic scope" value="Bacteria"/>
</dbReference>
<keyword evidence="1" id="KW-0812">Transmembrane</keyword>
<dbReference type="HOGENOM" id="CLU_109340_0_0_5"/>
<dbReference type="RefSeq" id="WP_007422920.1">
    <property type="nucleotide sequence ID" value="NC_009484.1"/>
</dbReference>
<organism evidence="2 3">
    <name type="scientific">Acidiphilium cryptum (strain JF-5)</name>
    <dbReference type="NCBI Taxonomy" id="349163"/>
    <lineage>
        <taxon>Bacteria</taxon>
        <taxon>Pseudomonadati</taxon>
        <taxon>Pseudomonadota</taxon>
        <taxon>Alphaproteobacteria</taxon>
        <taxon>Acetobacterales</taxon>
        <taxon>Acidocellaceae</taxon>
        <taxon>Acidiphilium</taxon>
    </lineage>
</organism>
<evidence type="ECO:0000313" key="3">
    <source>
        <dbReference type="Proteomes" id="UP000000245"/>
    </source>
</evidence>
<dbReference type="AlphaFoldDB" id="A5G1I4"/>
<evidence type="ECO:0000313" key="2">
    <source>
        <dbReference type="EMBL" id="ABQ31716.1"/>
    </source>
</evidence>
<dbReference type="STRING" id="349163.Acry_2525"/>
<sequence length="224" mass="22725">MSGSNPPGSAADMAARLKMVLPAGWFADATPVLDQVLGGLGALWAGLYALIGAVRRQTRIATASGPMLDIAARDYLGGRIVRRAGEADAAFSMRIRANLLAPKATRAALAAAITAETGRAPAIFEPANTGDTGGYGANTLGYGARGGYGSLALPYQCFVTAYRPLVAGSGASGGFGYGPGGYSTSPLAWSDLAQDVGLATDADIYATIAGVLPVNAIAWTRLLN</sequence>
<evidence type="ECO:0000256" key="1">
    <source>
        <dbReference type="SAM" id="Phobius"/>
    </source>
</evidence>
<feature type="transmembrane region" description="Helical" evidence="1">
    <location>
        <begin position="36"/>
        <end position="54"/>
    </location>
</feature>
<keyword evidence="1" id="KW-1133">Transmembrane helix</keyword>
<reference evidence="2 3" key="1">
    <citation type="submission" date="2007-05" db="EMBL/GenBank/DDBJ databases">
        <title>Complete sequence of chromosome of Acidiphilium cryptum JF-5.</title>
        <authorList>
            <consortium name="US DOE Joint Genome Institute"/>
            <person name="Copeland A."/>
            <person name="Lucas S."/>
            <person name="Lapidus A."/>
            <person name="Barry K."/>
            <person name="Detter J.C."/>
            <person name="Glavina del Rio T."/>
            <person name="Hammon N."/>
            <person name="Israni S."/>
            <person name="Dalin E."/>
            <person name="Tice H."/>
            <person name="Pitluck S."/>
            <person name="Sims D."/>
            <person name="Brettin T."/>
            <person name="Bruce D."/>
            <person name="Han C."/>
            <person name="Schmutz J."/>
            <person name="Larimer F."/>
            <person name="Land M."/>
            <person name="Hauser L."/>
            <person name="Kyrpides N."/>
            <person name="Kim E."/>
            <person name="Magnuson T."/>
            <person name="Richardson P."/>
        </authorList>
    </citation>
    <scope>NUCLEOTIDE SEQUENCE [LARGE SCALE GENOMIC DNA]</scope>
    <source>
        <strain evidence="2 3">JF-5</strain>
    </source>
</reference>
<name>A5G1I4_ACICJ</name>
<keyword evidence="1" id="KW-0472">Membrane</keyword>
<protein>
    <submittedName>
        <fullName evidence="2">Uncharacterized protein</fullName>
    </submittedName>
</protein>
<dbReference type="EMBL" id="CP000697">
    <property type="protein sequence ID" value="ABQ31716.1"/>
    <property type="molecule type" value="Genomic_DNA"/>
</dbReference>
<dbReference type="Proteomes" id="UP000000245">
    <property type="component" value="Chromosome"/>
</dbReference>
<keyword evidence="3" id="KW-1185">Reference proteome</keyword>